<reference evidence="5" key="1">
    <citation type="journal article" date="2016" name="Nat. Genet.">
        <title>The genome sequences of Arachis duranensis and Arachis ipaensis, the diploid ancestors of cultivated peanut.</title>
        <authorList>
            <person name="Bertioli D.J."/>
            <person name="Cannon S.B."/>
            <person name="Froenicke L."/>
            <person name="Huang G."/>
            <person name="Farmer A.D."/>
            <person name="Cannon E.K."/>
            <person name="Liu X."/>
            <person name="Gao D."/>
            <person name="Clevenger J."/>
            <person name="Dash S."/>
            <person name="Ren L."/>
            <person name="Moretzsohn M.C."/>
            <person name="Shirasawa K."/>
            <person name="Huang W."/>
            <person name="Vidigal B."/>
            <person name="Abernathy B."/>
            <person name="Chu Y."/>
            <person name="Niederhuth C.E."/>
            <person name="Umale P."/>
            <person name="Araujo A.C."/>
            <person name="Kozik A."/>
            <person name="Kim K.D."/>
            <person name="Burow M.D."/>
            <person name="Varshney R.K."/>
            <person name="Wang X."/>
            <person name="Zhang X."/>
            <person name="Barkley N."/>
            <person name="Guimaraes P.M."/>
            <person name="Isobe S."/>
            <person name="Guo B."/>
            <person name="Liao B."/>
            <person name="Stalker H.T."/>
            <person name="Schmitz R.J."/>
            <person name="Scheffler B.E."/>
            <person name="Leal-Bertioli S.C."/>
            <person name="Xun X."/>
            <person name="Jackson S.A."/>
            <person name="Michelmore R."/>
            <person name="Ozias-Akins P."/>
        </authorList>
    </citation>
    <scope>NUCLEOTIDE SEQUENCE [LARGE SCALE GENOMIC DNA]</scope>
    <source>
        <strain evidence="5">cv. V14167</strain>
    </source>
</reference>
<dbReference type="PANTHER" id="PTHR10492">
    <property type="match status" value="1"/>
</dbReference>
<dbReference type="InterPro" id="IPR027417">
    <property type="entry name" value="P-loop_NTPase"/>
</dbReference>
<feature type="domain" description="DNA helicase Pif1-like DEAD-box helicase" evidence="3">
    <location>
        <begin position="1"/>
        <end position="181"/>
    </location>
</feature>
<dbReference type="GO" id="GO:0000723">
    <property type="term" value="P:telomere maintenance"/>
    <property type="evidence" value="ECO:0007669"/>
    <property type="project" value="InterPro"/>
</dbReference>
<organism evidence="5 6">
    <name type="scientific">Arachis duranensis</name>
    <name type="common">Wild peanut</name>
    <dbReference type="NCBI Taxonomy" id="130453"/>
    <lineage>
        <taxon>Eukaryota</taxon>
        <taxon>Viridiplantae</taxon>
        <taxon>Streptophyta</taxon>
        <taxon>Embryophyta</taxon>
        <taxon>Tracheophyta</taxon>
        <taxon>Spermatophyta</taxon>
        <taxon>Magnoliopsida</taxon>
        <taxon>eudicotyledons</taxon>
        <taxon>Gunneridae</taxon>
        <taxon>Pentapetalae</taxon>
        <taxon>rosids</taxon>
        <taxon>fabids</taxon>
        <taxon>Fabales</taxon>
        <taxon>Fabaceae</taxon>
        <taxon>Papilionoideae</taxon>
        <taxon>50 kb inversion clade</taxon>
        <taxon>dalbergioids sensu lato</taxon>
        <taxon>Dalbergieae</taxon>
        <taxon>Pterocarpus clade</taxon>
        <taxon>Arachis</taxon>
    </lineage>
</organism>
<keyword evidence="5" id="KW-1185">Reference proteome</keyword>
<dbReference type="KEGG" id="adu:107467192"/>
<comment type="cofactor">
    <cofactor evidence="1">
        <name>Mg(2+)</name>
        <dbReference type="ChEBI" id="CHEBI:18420"/>
    </cofactor>
</comment>
<dbReference type="GO" id="GO:0043139">
    <property type="term" value="F:5'-3' DNA helicase activity"/>
    <property type="evidence" value="ECO:0007669"/>
    <property type="project" value="UniProtKB-EC"/>
</dbReference>
<dbReference type="Gene3D" id="3.40.50.300">
    <property type="entry name" value="P-loop containing nucleotide triphosphate hydrolases"/>
    <property type="match status" value="1"/>
</dbReference>
<keyword evidence="1" id="KW-0378">Hydrolase</keyword>
<dbReference type="GeneID" id="107467192"/>
<comment type="similarity">
    <text evidence="1">Belongs to the helicase family.</text>
</comment>
<keyword evidence="2" id="KW-1133">Transmembrane helix</keyword>
<gene>
    <name evidence="6" type="primary">LOC107467192</name>
</gene>
<protein>
    <recommendedName>
        <fullName evidence="1">ATP-dependent DNA helicase</fullName>
        <ecNumber evidence="1">5.6.2.3</ecNumber>
    </recommendedName>
</protein>
<keyword evidence="1" id="KW-0547">Nucleotide-binding</keyword>
<evidence type="ECO:0000259" key="4">
    <source>
        <dbReference type="Pfam" id="PF21530"/>
    </source>
</evidence>
<dbReference type="InterPro" id="IPR010285">
    <property type="entry name" value="DNA_helicase_pif1-like_DEAD"/>
</dbReference>
<dbReference type="CDD" id="cd18809">
    <property type="entry name" value="SF1_C_RecD"/>
    <property type="match status" value="1"/>
</dbReference>
<feature type="domain" description="DNA helicase Pif1-like 2B" evidence="4">
    <location>
        <begin position="279"/>
        <end position="325"/>
    </location>
</feature>
<dbReference type="Pfam" id="PF21530">
    <property type="entry name" value="Pif1_2B_dom"/>
    <property type="match status" value="1"/>
</dbReference>
<dbReference type="SUPFAM" id="SSF52540">
    <property type="entry name" value="P-loop containing nucleoside triphosphate hydrolases"/>
    <property type="match status" value="1"/>
</dbReference>
<keyword evidence="1" id="KW-0227">DNA damage</keyword>
<dbReference type="GO" id="GO:0005524">
    <property type="term" value="F:ATP binding"/>
    <property type="evidence" value="ECO:0007669"/>
    <property type="project" value="UniProtKB-KW"/>
</dbReference>
<dbReference type="GO" id="GO:0006281">
    <property type="term" value="P:DNA repair"/>
    <property type="evidence" value="ECO:0007669"/>
    <property type="project" value="UniProtKB-KW"/>
</dbReference>
<feature type="transmembrane region" description="Helical" evidence="2">
    <location>
        <begin position="466"/>
        <end position="491"/>
    </location>
</feature>
<dbReference type="GO" id="GO:0006310">
    <property type="term" value="P:DNA recombination"/>
    <property type="evidence" value="ECO:0007669"/>
    <property type="project" value="UniProtKB-KW"/>
</dbReference>
<name>A0A6P4BKV8_ARADU</name>
<reference evidence="6" key="2">
    <citation type="submission" date="2025-08" db="UniProtKB">
        <authorList>
            <consortium name="RefSeq"/>
        </authorList>
    </citation>
    <scope>IDENTIFICATION</scope>
    <source>
        <tissue evidence="6">Whole plant</tissue>
    </source>
</reference>
<dbReference type="AlphaFoldDB" id="A0A6P4BKV8"/>
<dbReference type="PANTHER" id="PTHR10492:SF101">
    <property type="entry name" value="ATP-DEPENDENT DNA HELICASE"/>
    <property type="match status" value="1"/>
</dbReference>
<keyword evidence="1" id="KW-0234">DNA repair</keyword>
<dbReference type="Pfam" id="PF05970">
    <property type="entry name" value="PIF1"/>
    <property type="match status" value="1"/>
</dbReference>
<keyword evidence="2" id="KW-0812">Transmembrane</keyword>
<dbReference type="InterPro" id="IPR049163">
    <property type="entry name" value="Pif1-like_2B_dom"/>
</dbReference>
<keyword evidence="1" id="KW-0067">ATP-binding</keyword>
<comment type="catalytic activity">
    <reaction evidence="1">
        <text>ATP + H2O = ADP + phosphate + H(+)</text>
        <dbReference type="Rhea" id="RHEA:13065"/>
        <dbReference type="ChEBI" id="CHEBI:15377"/>
        <dbReference type="ChEBI" id="CHEBI:15378"/>
        <dbReference type="ChEBI" id="CHEBI:30616"/>
        <dbReference type="ChEBI" id="CHEBI:43474"/>
        <dbReference type="ChEBI" id="CHEBI:456216"/>
        <dbReference type="EC" id="5.6.2.3"/>
    </reaction>
</comment>
<keyword evidence="1" id="KW-0347">Helicase</keyword>
<evidence type="ECO:0000256" key="2">
    <source>
        <dbReference type="SAM" id="Phobius"/>
    </source>
</evidence>
<evidence type="ECO:0000313" key="6">
    <source>
        <dbReference type="RefSeq" id="XP_015941718.1"/>
    </source>
</evidence>
<keyword evidence="1" id="KW-0233">DNA recombination</keyword>
<dbReference type="RefSeq" id="XP_015941718.1">
    <property type="nucleotide sequence ID" value="XM_016086232.1"/>
</dbReference>
<evidence type="ECO:0000256" key="1">
    <source>
        <dbReference type="RuleBase" id="RU363044"/>
    </source>
</evidence>
<evidence type="ECO:0000313" key="5">
    <source>
        <dbReference type="Proteomes" id="UP000515211"/>
    </source>
</evidence>
<evidence type="ECO:0000259" key="3">
    <source>
        <dbReference type="Pfam" id="PF05970"/>
    </source>
</evidence>
<keyword evidence="2" id="KW-0472">Membrane</keyword>
<dbReference type="Proteomes" id="UP000515211">
    <property type="component" value="Chromosome 9"/>
</dbReference>
<dbReference type="GO" id="GO:0016787">
    <property type="term" value="F:hydrolase activity"/>
    <property type="evidence" value="ECO:0007669"/>
    <property type="project" value="UniProtKB-KW"/>
</dbReference>
<dbReference type="EC" id="5.6.2.3" evidence="1"/>
<accession>A0A6P4BKV8</accession>
<proteinExistence type="inferred from homology"/>
<sequence>MSAEIRSRGDIVLNVASSGIASLLLPNGRTAHSRFKIPLNITEDSVCNIKPDSPQAMLLLKAKLIIWDETPMVSRYCYEALDKCLGDIMRCSPTYSKDLPFEGKVVVLGGDFRQILPVIPRGSRQDIVHSTVNSSYLWKFCQVFKLTKNMRLSIGTIASDQDEIEQFGEWLLKVSDGLIGDNMDGESEICLPGDIVIPSSDQAFDELVHFSYPNILENMSSKDFFKVRTILAPTLDIVEEVNNHLMAIIPGGKKLYLSSDSICMDEGNMESQLDLYGPELLNSINCSGLPPHKLILKVGVPVMLLRNIDQSSGLCNGTRLQVRKLGNHVIECEVLTGNNVGHIALIPRMNMVPTNETVPIRFQRRQFPIIVSFAMTINKSQGQTLSHIGLYLSRPVFTHGQLYMALSRVKTLNGGHLSCLSCSLAFYQIQNLKHQFFSLSQRGAFYLREIPLAATLAFWVKLRGRGLWIGIHIGAFVQTLLLSIITSCIDWEQKVINARKRQFERHSSEDNGLIREDNDENSI</sequence>